<dbReference type="FunFam" id="1.20.1250.20:FF:000018">
    <property type="entry name" value="MFS transporter permease"/>
    <property type="match status" value="1"/>
</dbReference>
<dbReference type="PANTHER" id="PTHR43791">
    <property type="entry name" value="PERMEASE-RELATED"/>
    <property type="match status" value="1"/>
</dbReference>
<dbReference type="Gene3D" id="1.20.1250.20">
    <property type="entry name" value="MFS general substrate transporter like domains"/>
    <property type="match status" value="2"/>
</dbReference>
<keyword evidence="4 6" id="KW-1133">Transmembrane helix</keyword>
<proteinExistence type="predicted"/>
<comment type="caution">
    <text evidence="8">The sequence shown here is derived from an EMBL/GenBank/DDBJ whole genome shotgun (WGS) entry which is preliminary data.</text>
</comment>
<evidence type="ECO:0000256" key="5">
    <source>
        <dbReference type="ARBA" id="ARBA00023136"/>
    </source>
</evidence>
<feature type="transmembrane region" description="Helical" evidence="6">
    <location>
        <begin position="380"/>
        <end position="402"/>
    </location>
</feature>
<feature type="transmembrane region" description="Helical" evidence="6">
    <location>
        <begin position="63"/>
        <end position="84"/>
    </location>
</feature>
<feature type="transmembrane region" description="Helical" evidence="6">
    <location>
        <begin position="120"/>
        <end position="142"/>
    </location>
</feature>
<keyword evidence="5 6" id="KW-0472">Membrane</keyword>
<evidence type="ECO:0000313" key="8">
    <source>
        <dbReference type="EMBL" id="CAE6865653.1"/>
    </source>
</evidence>
<dbReference type="CDD" id="cd17319">
    <property type="entry name" value="MFS_ExuT_GudP_like"/>
    <property type="match status" value="1"/>
</dbReference>
<keyword evidence="9" id="KW-1185">Reference proteome</keyword>
<feature type="transmembrane region" description="Helical" evidence="6">
    <location>
        <begin position="154"/>
        <end position="177"/>
    </location>
</feature>
<gene>
    <name evidence="8" type="primary">ttuB_1</name>
    <name evidence="8" type="ORF">R70211_00773</name>
</gene>
<evidence type="ECO:0000256" key="3">
    <source>
        <dbReference type="ARBA" id="ARBA00022692"/>
    </source>
</evidence>
<feature type="transmembrane region" description="Helical" evidence="6">
    <location>
        <begin position="293"/>
        <end position="311"/>
    </location>
</feature>
<dbReference type="PANTHER" id="PTHR43791:SF36">
    <property type="entry name" value="TRANSPORTER, PUTATIVE (AFU_ORTHOLOGUE AFUA_6G08340)-RELATED"/>
    <property type="match status" value="1"/>
</dbReference>
<feature type="transmembrane region" description="Helical" evidence="6">
    <location>
        <begin position="96"/>
        <end position="114"/>
    </location>
</feature>
<dbReference type="InterPro" id="IPR011701">
    <property type="entry name" value="MFS"/>
</dbReference>
<feature type="transmembrane region" description="Helical" evidence="6">
    <location>
        <begin position="257"/>
        <end position="278"/>
    </location>
</feature>
<evidence type="ECO:0000256" key="2">
    <source>
        <dbReference type="ARBA" id="ARBA00022448"/>
    </source>
</evidence>
<feature type="transmembrane region" description="Helical" evidence="6">
    <location>
        <begin position="323"/>
        <end position="341"/>
    </location>
</feature>
<dbReference type="RefSeq" id="WP_201082777.1">
    <property type="nucleotide sequence ID" value="NZ_CAJNAS010000002.1"/>
</dbReference>
<feature type="transmembrane region" description="Helical" evidence="6">
    <location>
        <begin position="189"/>
        <end position="209"/>
    </location>
</feature>
<evidence type="ECO:0000256" key="6">
    <source>
        <dbReference type="SAM" id="Phobius"/>
    </source>
</evidence>
<dbReference type="InterPro" id="IPR020846">
    <property type="entry name" value="MFS_dom"/>
</dbReference>
<feature type="transmembrane region" description="Helical" evidence="6">
    <location>
        <begin position="347"/>
        <end position="368"/>
    </location>
</feature>
<keyword evidence="2" id="KW-0813">Transport</keyword>
<dbReference type="InterPro" id="IPR036259">
    <property type="entry name" value="MFS_trans_sf"/>
</dbReference>
<dbReference type="PROSITE" id="PS50850">
    <property type="entry name" value="MFS"/>
    <property type="match status" value="1"/>
</dbReference>
<comment type="subcellular location">
    <subcellularLocation>
        <location evidence="1">Membrane</location>
        <topology evidence="1">Multi-pass membrane protein</topology>
    </subcellularLocation>
</comment>
<feature type="transmembrane region" description="Helical" evidence="6">
    <location>
        <begin position="414"/>
        <end position="433"/>
    </location>
</feature>
<organism evidence="8 9">
    <name type="scientific">Paraburkholderia domus</name>
    <dbReference type="NCBI Taxonomy" id="2793075"/>
    <lineage>
        <taxon>Bacteria</taxon>
        <taxon>Pseudomonadati</taxon>
        <taxon>Pseudomonadota</taxon>
        <taxon>Betaproteobacteria</taxon>
        <taxon>Burkholderiales</taxon>
        <taxon>Burkholderiaceae</taxon>
        <taxon>Paraburkholderia</taxon>
    </lineage>
</organism>
<keyword evidence="3 6" id="KW-0812">Transmembrane</keyword>
<dbReference type="EMBL" id="CAJNAS010000002">
    <property type="protein sequence ID" value="CAE6865653.1"/>
    <property type="molecule type" value="Genomic_DNA"/>
</dbReference>
<dbReference type="AlphaFoldDB" id="A0A9N8MKB0"/>
<evidence type="ECO:0000256" key="1">
    <source>
        <dbReference type="ARBA" id="ARBA00004141"/>
    </source>
</evidence>
<dbReference type="SUPFAM" id="SSF103473">
    <property type="entry name" value="MFS general substrate transporter"/>
    <property type="match status" value="1"/>
</dbReference>
<protein>
    <submittedName>
        <fullName evidence="8">Tartrate transporter</fullName>
    </submittedName>
</protein>
<sequence length="438" mass="47210">MTTYTSGVKETNTQKERDSDTLYRKIFWRLVPVIFISQVFAFLDRVNVGFARSHMTHDLGLTAAQYGFSAGVFFLGAMLLEVPSNLYLQRIGARKTLSRIMVLWGLASAATMLVKTPQQFIIARFVLGLCEAGFWPGVLLYLTYWFPAERRAQATAACLLAPIAAGTIAGPISGLILGSMEGVAGLHGWQWMFVLEGLPACLLGILVFLRLPDSPQTVTWLSNGERTQLLADLGRGASAVPETAQWASLGRTGWRKLALFSLVLFCLLSGIFLNVFWLPTVIHESGVNGDLRIGLYSMLPYLVSGVATVLVSRHSDRHRERRWHFAGAMLVGACGIIVLTFGHASPFMALLGICLLGGGLSPALPIFWTLPPVYLPKAALPGAIALINVIGGLGALVGPSLVGTLRDRTGSMQLSMAPFVVVLVIGAVALAVGTRTRS</sequence>
<dbReference type="GO" id="GO:0016020">
    <property type="term" value="C:membrane"/>
    <property type="evidence" value="ECO:0007669"/>
    <property type="project" value="UniProtKB-SubCell"/>
</dbReference>
<feature type="domain" description="Major facilitator superfamily (MFS) profile" evidence="7">
    <location>
        <begin position="30"/>
        <end position="438"/>
    </location>
</feature>
<name>A0A9N8MKB0_9BURK</name>
<reference evidence="8" key="1">
    <citation type="submission" date="2021-02" db="EMBL/GenBank/DDBJ databases">
        <authorList>
            <person name="Vanwijnsberghe S."/>
        </authorList>
    </citation>
    <scope>NUCLEOTIDE SEQUENCE</scope>
    <source>
        <strain evidence="8">R-70211</strain>
    </source>
</reference>
<accession>A0A9N8MKB0</accession>
<evidence type="ECO:0000313" key="9">
    <source>
        <dbReference type="Proteomes" id="UP000675121"/>
    </source>
</evidence>
<feature type="transmembrane region" description="Helical" evidence="6">
    <location>
        <begin position="26"/>
        <end position="43"/>
    </location>
</feature>
<evidence type="ECO:0000256" key="4">
    <source>
        <dbReference type="ARBA" id="ARBA00022989"/>
    </source>
</evidence>
<dbReference type="GO" id="GO:0022857">
    <property type="term" value="F:transmembrane transporter activity"/>
    <property type="evidence" value="ECO:0007669"/>
    <property type="project" value="InterPro"/>
</dbReference>
<dbReference type="Proteomes" id="UP000675121">
    <property type="component" value="Unassembled WGS sequence"/>
</dbReference>
<evidence type="ECO:0000259" key="7">
    <source>
        <dbReference type="PROSITE" id="PS50850"/>
    </source>
</evidence>
<dbReference type="Pfam" id="PF07690">
    <property type="entry name" value="MFS_1"/>
    <property type="match status" value="1"/>
</dbReference>